<proteinExistence type="predicted"/>
<feature type="signal peptide" evidence="1">
    <location>
        <begin position="1"/>
        <end position="23"/>
    </location>
</feature>
<evidence type="ECO:0000313" key="4">
    <source>
        <dbReference type="Proteomes" id="UP000030652"/>
    </source>
</evidence>
<feature type="domain" description="Ysc84 actin-binding" evidence="2">
    <location>
        <begin position="103"/>
        <end position="223"/>
    </location>
</feature>
<reference evidence="3 4" key="1">
    <citation type="submission" date="2014-10" db="EMBL/GenBank/DDBJ databases">
        <title>Draft genome of anammox bacterium scalindua brodae, obtained using differential coverage binning of sequence data from two enrichment reactors.</title>
        <authorList>
            <person name="Speth D.R."/>
            <person name="Russ L."/>
            <person name="Kartal B."/>
            <person name="Op den Camp H.J."/>
            <person name="Dutilh B.E."/>
            <person name="Jetten M.S."/>
        </authorList>
    </citation>
    <scope>NUCLEOTIDE SEQUENCE [LARGE SCALE GENOMIC DNA]</scope>
    <source>
        <strain evidence="3">RU1</strain>
    </source>
</reference>
<protein>
    <recommendedName>
        <fullName evidence="2">Ysc84 actin-binding domain-containing protein</fullName>
    </recommendedName>
</protein>
<dbReference type="GO" id="GO:0035091">
    <property type="term" value="F:phosphatidylinositol binding"/>
    <property type="evidence" value="ECO:0007669"/>
    <property type="project" value="TreeGrafter"/>
</dbReference>
<dbReference type="Proteomes" id="UP000030652">
    <property type="component" value="Unassembled WGS sequence"/>
</dbReference>
<evidence type="ECO:0000259" key="2">
    <source>
        <dbReference type="Pfam" id="PF04366"/>
    </source>
</evidence>
<accession>A0A0B0EFE9</accession>
<evidence type="ECO:0000256" key="1">
    <source>
        <dbReference type="SAM" id="SignalP"/>
    </source>
</evidence>
<organism evidence="3 4">
    <name type="scientific">Candidatus Scalindua brodae</name>
    <dbReference type="NCBI Taxonomy" id="237368"/>
    <lineage>
        <taxon>Bacteria</taxon>
        <taxon>Pseudomonadati</taxon>
        <taxon>Planctomycetota</taxon>
        <taxon>Candidatus Brocadiia</taxon>
        <taxon>Candidatus Brocadiales</taxon>
        <taxon>Candidatus Scalinduaceae</taxon>
        <taxon>Candidatus Scalindua</taxon>
    </lineage>
</organism>
<dbReference type="CDD" id="cd11524">
    <property type="entry name" value="SYLF"/>
    <property type="match status" value="1"/>
</dbReference>
<dbReference type="InterPro" id="IPR051702">
    <property type="entry name" value="SH3_domain_YSC84-like"/>
</dbReference>
<gene>
    <name evidence="3" type="ORF">SCABRO_02994</name>
</gene>
<keyword evidence="1" id="KW-0732">Signal</keyword>
<dbReference type="AlphaFoldDB" id="A0A0B0EFE9"/>
<dbReference type="InterPro" id="IPR007461">
    <property type="entry name" value="Ysc84_actin-binding"/>
</dbReference>
<dbReference type="PANTHER" id="PTHR15629:SF2">
    <property type="entry name" value="SH3 DOMAIN-CONTAINING YSC84-LIKE PROTEIN 1"/>
    <property type="match status" value="1"/>
</dbReference>
<comment type="caution">
    <text evidence="3">The sequence shown here is derived from an EMBL/GenBank/DDBJ whole genome shotgun (WGS) entry which is preliminary data.</text>
</comment>
<sequence length="226" mass="24662">MKIKLVLSVVCCLFLVVTSSAYAVTKEKLSNRIDRSHYFLKEIMEIPETSIPSTLLKSCQGIIIMRQYKAGFIFGAKGGAGIALKRDIKTRKWSAPSFVASGEASFGLQIGGQAVDSIILIMNKYGVESLLLTKFKLGVGAALAVGPVGRDTEAKIGTNTVFLVYSKAMGLYGGLTFEGGFISQDDGANKEFYGRKISAKEIFQNEDNVPDEAKELIRTLEKYCNF</sequence>
<feature type="chain" id="PRO_5002054251" description="Ysc84 actin-binding domain-containing protein" evidence="1">
    <location>
        <begin position="24"/>
        <end position="226"/>
    </location>
</feature>
<dbReference type="PANTHER" id="PTHR15629">
    <property type="entry name" value="SH3YL1 PROTEIN"/>
    <property type="match status" value="1"/>
</dbReference>
<name>A0A0B0EFE9_9BACT</name>
<evidence type="ECO:0000313" key="3">
    <source>
        <dbReference type="EMBL" id="KHE91314.1"/>
    </source>
</evidence>
<dbReference type="eggNOG" id="COG2930">
    <property type="taxonomic scope" value="Bacteria"/>
</dbReference>
<dbReference type="Pfam" id="PF04366">
    <property type="entry name" value="Ysc84"/>
    <property type="match status" value="1"/>
</dbReference>
<dbReference type="EMBL" id="JRYO01000213">
    <property type="protein sequence ID" value="KHE91314.1"/>
    <property type="molecule type" value="Genomic_DNA"/>
</dbReference>